<dbReference type="InterPro" id="IPR006880">
    <property type="entry name" value="INO80B_C"/>
</dbReference>
<dbReference type="GO" id="GO:0031011">
    <property type="term" value="C:Ino80 complex"/>
    <property type="evidence" value="ECO:0007669"/>
    <property type="project" value="InterPro"/>
</dbReference>
<gene>
    <name evidence="3" type="ORF">AXG93_406s1370</name>
</gene>
<dbReference type="InterPro" id="IPR029523">
    <property type="entry name" value="INO80B/Ies2"/>
</dbReference>
<dbReference type="EMBL" id="LVLJ01004128">
    <property type="protein sequence ID" value="OAE18169.1"/>
    <property type="molecule type" value="Genomic_DNA"/>
</dbReference>
<dbReference type="SMART" id="SM01406">
    <property type="entry name" value="PAPA-1"/>
    <property type="match status" value="1"/>
</dbReference>
<evidence type="ECO:0000313" key="3">
    <source>
        <dbReference type="EMBL" id="OAE18169.1"/>
    </source>
</evidence>
<proteinExistence type="predicted"/>
<dbReference type="Pfam" id="PF04795">
    <property type="entry name" value="PAPA-1"/>
    <property type="match status" value="1"/>
</dbReference>
<comment type="caution">
    <text evidence="3">The sequence shown here is derived from an EMBL/GenBank/DDBJ whole genome shotgun (WGS) entry which is preliminary data.</text>
</comment>
<feature type="compositionally biased region" description="Basic and acidic residues" evidence="1">
    <location>
        <begin position="265"/>
        <end position="303"/>
    </location>
</feature>
<dbReference type="Proteomes" id="UP000077202">
    <property type="component" value="Unassembled WGS sequence"/>
</dbReference>
<feature type="compositionally biased region" description="Low complexity" evidence="1">
    <location>
        <begin position="412"/>
        <end position="425"/>
    </location>
</feature>
<keyword evidence="4" id="KW-1185">Reference proteome</keyword>
<evidence type="ECO:0000313" key="4">
    <source>
        <dbReference type="Proteomes" id="UP000077202"/>
    </source>
</evidence>
<protein>
    <recommendedName>
        <fullName evidence="2">INO80 complex subunit B-like conserved region domain-containing protein</fullName>
    </recommendedName>
</protein>
<feature type="compositionally biased region" description="Polar residues" evidence="1">
    <location>
        <begin position="35"/>
        <end position="49"/>
    </location>
</feature>
<evidence type="ECO:0000256" key="1">
    <source>
        <dbReference type="SAM" id="MobiDB-lite"/>
    </source>
</evidence>
<feature type="compositionally biased region" description="Basic and acidic residues" evidence="1">
    <location>
        <begin position="565"/>
        <end position="583"/>
    </location>
</feature>
<sequence>MTDRQEMQDMVQVPEIARGVRRHRSDVLRRPRSVTLLNLSPPGSASKDMSSIPKDRNSPKNETMAPVSSSAPHVLGPSHRDYDKDDGLSAYLHGTTEKRPRERFRSFVDSASAEDEDTHETEMDKNGKSIVYSRRGEGEKRPGDSRDYKGEGERRSGRDDGRDYKRDDRREAHRYEGKFIRKRDGRDGRDSRDRRSDERDGNWRPSKYSRDRDRDHDDSDGEHGKSYGREEKKRTERSWKEIAERDRFLKDNRERGRDFFSSAPSERRDRADREPSSAPSDKKERSDRDKSQHSSEKVNKPGEARLPTKLKLKVGGISKVLHSDGLRKQESLPPGFESKSCEKQSEKRSEKLPEPAKKRRHRLILQDNSDDDDYDPRAVVVKKQDNVSPSTPPAKTTDVGDSETNEDRSNRSAASPSAAEASTPSVRKSSRIPKKKVLEDFADDIPEDTKMDTAEGEQSPVEEAGGKSREDDDEDFNKGGDASDKDASVSEDLSDDMEEEDRPTKAKRRKSQDSVSYPGKGRNAPLTARQRTMQLGKEGDSEIGPSLIEFPSGLTQTMGGRRGREKLTEEERQVKKAEAARRRKQLVEKTAKEIQASAIQKILGQDSSRKKKEERLLKQRQEIEQGKKAAALEPATNSIRWTIKPEGTIVSFSQDIELPQIFIAPPPSYPPAREKCAAPSCPNTYKYRDSSDSKWLGTGQLDQRVKKFCRISVTIRVDVGDNGALRIDTQNP</sequence>
<organism evidence="3 4">
    <name type="scientific">Marchantia polymorpha subsp. ruderalis</name>
    <dbReference type="NCBI Taxonomy" id="1480154"/>
    <lineage>
        <taxon>Eukaryota</taxon>
        <taxon>Viridiplantae</taxon>
        <taxon>Streptophyta</taxon>
        <taxon>Embryophyta</taxon>
        <taxon>Marchantiophyta</taxon>
        <taxon>Marchantiopsida</taxon>
        <taxon>Marchantiidae</taxon>
        <taxon>Marchantiales</taxon>
        <taxon>Marchantiaceae</taxon>
        <taxon>Marchantia</taxon>
    </lineage>
</organism>
<feature type="domain" description="INO80 complex subunit B-like conserved region" evidence="2">
    <location>
        <begin position="571"/>
        <end position="656"/>
    </location>
</feature>
<dbReference type="AlphaFoldDB" id="A0A176VB97"/>
<evidence type="ECO:0000259" key="2">
    <source>
        <dbReference type="SMART" id="SM01406"/>
    </source>
</evidence>
<feature type="compositionally biased region" description="Acidic residues" evidence="1">
    <location>
        <begin position="492"/>
        <end position="501"/>
    </location>
</feature>
<feature type="compositionally biased region" description="Basic and acidic residues" evidence="1">
    <location>
        <begin position="95"/>
        <end position="106"/>
    </location>
</feature>
<dbReference type="PANTHER" id="PTHR21561">
    <property type="entry name" value="INO80 COMPLEX SUBUNIT B"/>
    <property type="match status" value="1"/>
</dbReference>
<dbReference type="PANTHER" id="PTHR21561:SF12">
    <property type="entry name" value="INO80 COMPLEX SUBUNIT B"/>
    <property type="match status" value="1"/>
</dbReference>
<name>A0A176VB97_MARPO</name>
<feature type="compositionally biased region" description="Basic and acidic residues" evidence="1">
    <location>
        <begin position="464"/>
        <end position="488"/>
    </location>
</feature>
<feature type="compositionally biased region" description="Basic and acidic residues" evidence="1">
    <location>
        <begin position="134"/>
        <end position="258"/>
    </location>
</feature>
<feature type="compositionally biased region" description="Basic and acidic residues" evidence="1">
    <location>
        <begin position="78"/>
        <end position="87"/>
    </location>
</feature>
<feature type="region of interest" description="Disordered" evidence="1">
    <location>
        <begin position="1"/>
        <end position="583"/>
    </location>
</feature>
<reference evidence="3" key="1">
    <citation type="submission" date="2016-03" db="EMBL/GenBank/DDBJ databases">
        <title>Mechanisms controlling the formation of the plant cell surface in tip-growing cells are functionally conserved among land plants.</title>
        <authorList>
            <person name="Honkanen S."/>
            <person name="Jones V.A."/>
            <person name="Morieri G."/>
            <person name="Champion C."/>
            <person name="Hetherington A.J."/>
            <person name="Kelly S."/>
            <person name="Saint-Marcoux D."/>
            <person name="Proust H."/>
            <person name="Prescott H."/>
            <person name="Dolan L."/>
        </authorList>
    </citation>
    <scope>NUCLEOTIDE SEQUENCE [LARGE SCALE GENOMIC DNA]</scope>
    <source>
        <tissue evidence="3">Whole gametophyte</tissue>
    </source>
</reference>
<feature type="compositionally biased region" description="Basic and acidic residues" evidence="1">
    <location>
        <begin position="321"/>
        <end position="330"/>
    </location>
</feature>
<dbReference type="GO" id="GO:0006338">
    <property type="term" value="P:chromatin remodeling"/>
    <property type="evidence" value="ECO:0007669"/>
    <property type="project" value="InterPro"/>
</dbReference>
<feature type="compositionally biased region" description="Basic and acidic residues" evidence="1">
    <location>
        <begin position="339"/>
        <end position="356"/>
    </location>
</feature>
<accession>A0A176VB97</accession>